<dbReference type="Pfam" id="PF00365">
    <property type="entry name" value="PFK"/>
    <property type="match status" value="1"/>
</dbReference>
<evidence type="ECO:0000256" key="3">
    <source>
        <dbReference type="ARBA" id="ARBA00022723"/>
    </source>
</evidence>
<dbReference type="GO" id="GO:0005737">
    <property type="term" value="C:cytoplasm"/>
    <property type="evidence" value="ECO:0007669"/>
    <property type="project" value="UniProtKB-SubCell"/>
</dbReference>
<dbReference type="AlphaFoldDB" id="A0A388TCS5"/>
<proteinExistence type="inferred from homology"/>
<organism evidence="12 13">
    <name type="scientific">Termititenax aidoneus</name>
    <dbReference type="NCBI Taxonomy" id="2218524"/>
    <lineage>
        <taxon>Bacteria</taxon>
        <taxon>Bacillati</taxon>
        <taxon>Candidatus Margulisiibacteriota</taxon>
        <taxon>Candidatus Termititenacia</taxon>
        <taxon>Candidatus Termititenacales</taxon>
        <taxon>Candidatus Termititenacaceae</taxon>
        <taxon>Candidatus Termititenax</taxon>
    </lineage>
</organism>
<dbReference type="InterPro" id="IPR050929">
    <property type="entry name" value="PFKA"/>
</dbReference>
<evidence type="ECO:0000259" key="11">
    <source>
        <dbReference type="Pfam" id="PF00365"/>
    </source>
</evidence>
<dbReference type="SUPFAM" id="SSF53784">
    <property type="entry name" value="Phosphofructokinase"/>
    <property type="match status" value="1"/>
</dbReference>
<dbReference type="Proteomes" id="UP000269352">
    <property type="component" value="Unassembled WGS sequence"/>
</dbReference>
<comment type="cofactor">
    <cofactor evidence="1 10">
        <name>Mg(2+)</name>
        <dbReference type="ChEBI" id="CHEBI:18420"/>
    </cofactor>
</comment>
<keyword evidence="8 10" id="KW-0324">Glycolysis</keyword>
<keyword evidence="7 10" id="KW-0460">Magnesium</keyword>
<keyword evidence="4 10" id="KW-0547">Nucleotide-binding</keyword>
<evidence type="ECO:0000256" key="2">
    <source>
        <dbReference type="ARBA" id="ARBA00022679"/>
    </source>
</evidence>
<feature type="binding site" evidence="10">
    <location>
        <position position="177"/>
    </location>
    <ligand>
        <name>Mg(2+)</name>
        <dbReference type="ChEBI" id="CHEBI:18420"/>
        <note>catalytic</note>
    </ligand>
</feature>
<dbReference type="InterPro" id="IPR022953">
    <property type="entry name" value="ATP_PFK"/>
</dbReference>
<feature type="binding site" evidence="10">
    <location>
        <position position="85"/>
    </location>
    <ligand>
        <name>ATP</name>
        <dbReference type="ChEBI" id="CHEBI:30616"/>
    </ligand>
</feature>
<dbReference type="InterPro" id="IPR012004">
    <property type="entry name" value="PyroP-dep_PFK_TP0108"/>
</dbReference>
<keyword evidence="10" id="KW-0963">Cytoplasm</keyword>
<evidence type="ECO:0000256" key="7">
    <source>
        <dbReference type="ARBA" id="ARBA00022842"/>
    </source>
</evidence>
<dbReference type="PIRSF" id="PIRSF000534">
    <property type="entry name" value="PPi_PFK_TP0108"/>
    <property type="match status" value="1"/>
</dbReference>
<dbReference type="InterPro" id="IPR000023">
    <property type="entry name" value="Phosphofructokinase_dom"/>
</dbReference>
<comment type="similarity">
    <text evidence="10">Belongs to the phosphofructokinase type A (PFKA) family. PPi-dependent PFK group II subfamily. Atypical ATP-dependent clade 'X' sub-subfamily.</text>
</comment>
<comment type="caution">
    <text evidence="12">The sequence shown here is derived from an EMBL/GenBank/DDBJ whole genome shotgun (WGS) entry which is preliminary data.</text>
</comment>
<dbReference type="Gene3D" id="3.40.50.450">
    <property type="match status" value="1"/>
</dbReference>
<dbReference type="GO" id="GO:0046872">
    <property type="term" value="F:metal ion binding"/>
    <property type="evidence" value="ECO:0007669"/>
    <property type="project" value="UniProtKB-KW"/>
</dbReference>
<evidence type="ECO:0000313" key="13">
    <source>
        <dbReference type="Proteomes" id="UP000269352"/>
    </source>
</evidence>
<feature type="binding site" evidence="10">
    <location>
        <begin position="151"/>
        <end position="152"/>
    </location>
    <ligand>
        <name>ATP</name>
        <dbReference type="ChEBI" id="CHEBI:30616"/>
    </ligand>
</feature>
<feature type="binding site" evidence="10">
    <location>
        <begin position="176"/>
        <end position="179"/>
    </location>
    <ligand>
        <name>ATP</name>
        <dbReference type="ChEBI" id="CHEBI:30616"/>
    </ligand>
</feature>
<feature type="binding site" evidence="10">
    <location>
        <begin position="205"/>
        <end position="207"/>
    </location>
    <ligand>
        <name>substrate</name>
    </ligand>
</feature>
<dbReference type="EC" id="2.7.1.11" evidence="10"/>
<feature type="binding site" evidence="10">
    <location>
        <begin position="356"/>
        <end position="359"/>
    </location>
    <ligand>
        <name>substrate</name>
    </ligand>
</feature>
<feature type="binding site" evidence="10">
    <location>
        <begin position="250"/>
        <end position="252"/>
    </location>
    <ligand>
        <name>substrate</name>
    </ligand>
</feature>
<dbReference type="UniPathway" id="UPA00109">
    <property type="reaction ID" value="UER00182"/>
</dbReference>
<dbReference type="GO" id="GO:0003872">
    <property type="term" value="F:6-phosphofructokinase activity"/>
    <property type="evidence" value="ECO:0007669"/>
    <property type="project" value="UniProtKB-UniRule"/>
</dbReference>
<dbReference type="NCBIfam" id="NF005301">
    <property type="entry name" value="PRK06830.1"/>
    <property type="match status" value="1"/>
</dbReference>
<dbReference type="GO" id="GO:0005524">
    <property type="term" value="F:ATP binding"/>
    <property type="evidence" value="ECO:0007669"/>
    <property type="project" value="UniProtKB-KW"/>
</dbReference>
<keyword evidence="2 10" id="KW-0808">Transferase</keyword>
<keyword evidence="5 10" id="KW-0418">Kinase</keyword>
<feature type="active site" description="Proton acceptor" evidence="10">
    <location>
        <position position="207"/>
    </location>
</feature>
<dbReference type="GO" id="GO:0006002">
    <property type="term" value="P:fructose 6-phosphate metabolic process"/>
    <property type="evidence" value="ECO:0007669"/>
    <property type="project" value="InterPro"/>
</dbReference>
<evidence type="ECO:0000256" key="5">
    <source>
        <dbReference type="ARBA" id="ARBA00022777"/>
    </source>
</evidence>
<evidence type="ECO:0000256" key="10">
    <source>
        <dbReference type="HAMAP-Rule" id="MF_01981"/>
    </source>
</evidence>
<comment type="catalytic activity">
    <reaction evidence="9 10">
        <text>beta-D-fructose 6-phosphate + ATP = beta-D-fructose 1,6-bisphosphate + ADP + H(+)</text>
        <dbReference type="Rhea" id="RHEA:16109"/>
        <dbReference type="ChEBI" id="CHEBI:15378"/>
        <dbReference type="ChEBI" id="CHEBI:30616"/>
        <dbReference type="ChEBI" id="CHEBI:32966"/>
        <dbReference type="ChEBI" id="CHEBI:57634"/>
        <dbReference type="ChEBI" id="CHEBI:456216"/>
        <dbReference type="EC" id="2.7.1.11"/>
    </reaction>
</comment>
<evidence type="ECO:0000256" key="9">
    <source>
        <dbReference type="ARBA" id="ARBA00048070"/>
    </source>
</evidence>
<sequence>MEILAAAELLIPKLGEAKLHTEQTLGHKVESIRDEDKILFHRHIADLHRYSKDPDALPLLELAGPRHKLFFNPSQTRLGIVTCGGLCPGINTIIRSIVFTAYQYYGVEAVYGFRYGYSGLNPKVGLPPLKLDLDSVDNIHALGGTILGSSRGPQDAKVMVDYLEKLGINILFVVGGDGTMRGALDLAKEIAKRQLTIALVGVPKTIDNDIAFIERSFGFESAVEEATRIIAAAHMEAKGAVNGIGLVKLMGRESGFIAANATLASCVVNFCLIPEAPFKLEKFLQDLERRIKKRHHAVIVVAEGAGQDLLPDSKSTFDKSGNKRLNDIGAFLKNEIVKYFTQKNLEANVRYIDPSYAIRSVAPTGDDNVFCLMLGQSAVHAAMSGRTAMIVGYRNDHFIHLPMTLVTRFRKKLEINGRTWKTVLDTTGQVDYK</sequence>
<name>A0A388TCS5_TERA1</name>
<protein>
    <recommendedName>
        <fullName evidence="10">ATP-dependent 6-phosphofructokinase</fullName>
        <shortName evidence="10">ATP-PFK</shortName>
        <shortName evidence="10">Phosphofructokinase</shortName>
        <ecNumber evidence="10">2.7.1.11</ecNumber>
    </recommendedName>
    <alternativeName>
        <fullName evidence="10">Phosphohexokinase</fullName>
    </alternativeName>
</protein>
<reference evidence="12 13" key="1">
    <citation type="journal article" date="2019" name="ISME J.">
        <title>Genome analyses of uncultured TG2/ZB3 bacteria in 'Margulisbacteria' specifically attached to ectosymbiotic spirochetes of protists in the termite gut.</title>
        <authorList>
            <person name="Utami Y.D."/>
            <person name="Kuwahara H."/>
            <person name="Igai K."/>
            <person name="Murakami T."/>
            <person name="Sugaya K."/>
            <person name="Morikawa T."/>
            <person name="Nagura Y."/>
            <person name="Yuki M."/>
            <person name="Deevong P."/>
            <person name="Inoue T."/>
            <person name="Kihara K."/>
            <person name="Lo N."/>
            <person name="Yamada A."/>
            <person name="Ohkuma M."/>
            <person name="Hongoh Y."/>
        </authorList>
    </citation>
    <scope>NUCLEOTIDE SEQUENCE [LARGE SCALE GENOMIC DNA]</scope>
    <source>
        <strain evidence="12">NkOx7-01</strain>
    </source>
</reference>
<keyword evidence="3 10" id="KW-0479">Metal-binding</keyword>
<feature type="site" description="Important for substrate specificity; cannot use PPi as phosphoryl donor" evidence="10">
    <location>
        <position position="178"/>
    </location>
</feature>
<keyword evidence="13" id="KW-1185">Reference proteome</keyword>
<feature type="binding site" evidence="10">
    <location>
        <position position="303"/>
    </location>
    <ligand>
        <name>substrate</name>
    </ligand>
</feature>
<dbReference type="PRINTS" id="PR00476">
    <property type="entry name" value="PHFRCTKINASE"/>
</dbReference>
<comment type="pathway">
    <text evidence="10">Carbohydrate degradation; glycolysis; D-glyceraldehyde 3-phosphate and glycerone phosphate from D-glucose: step 3/4.</text>
</comment>
<dbReference type="HAMAP" id="MF_01981">
    <property type="entry name" value="Phosphofructokinase_II_X"/>
    <property type="match status" value="1"/>
</dbReference>
<dbReference type="InterPro" id="IPR035966">
    <property type="entry name" value="PKF_sf"/>
</dbReference>
<evidence type="ECO:0000256" key="8">
    <source>
        <dbReference type="ARBA" id="ARBA00023152"/>
    </source>
</evidence>
<dbReference type="PANTHER" id="PTHR45770">
    <property type="entry name" value="ATP-DEPENDENT 6-PHOSPHOFRUCTOKINASE 1"/>
    <property type="match status" value="1"/>
</dbReference>
<evidence type="ECO:0000256" key="1">
    <source>
        <dbReference type="ARBA" id="ARBA00001946"/>
    </source>
</evidence>
<comment type="subunit">
    <text evidence="10">Homodimer.</text>
</comment>
<dbReference type="FunFam" id="3.40.50.450:FF:000002">
    <property type="entry name" value="ATP-dependent 6-phosphofructokinase"/>
    <property type="match status" value="1"/>
</dbReference>
<accession>A0A388TCS5</accession>
<gene>
    <name evidence="10 12" type="primary">pfkA</name>
    <name evidence="12" type="ORF">NO1_1512</name>
</gene>
<dbReference type="EMBL" id="BGZN01000040">
    <property type="protein sequence ID" value="GBR74315.1"/>
    <property type="molecule type" value="Genomic_DNA"/>
</dbReference>
<comment type="subcellular location">
    <subcellularLocation>
        <location evidence="10">Cytoplasm</location>
    </subcellularLocation>
</comment>
<keyword evidence="6 10" id="KW-0067">ATP-binding</keyword>
<evidence type="ECO:0000256" key="6">
    <source>
        <dbReference type="ARBA" id="ARBA00022840"/>
    </source>
</evidence>
<evidence type="ECO:0000313" key="12">
    <source>
        <dbReference type="EMBL" id="GBR74315.1"/>
    </source>
</evidence>
<evidence type="ECO:0000256" key="4">
    <source>
        <dbReference type="ARBA" id="ARBA00022741"/>
    </source>
</evidence>
<feature type="domain" description="Phosphofructokinase" evidence="11">
    <location>
        <begin position="77"/>
        <end position="381"/>
    </location>
</feature>
<comment type="function">
    <text evidence="10">Catalyzes the phosphorylation of D-fructose 6-phosphate to fructose 1,6-bisphosphate by ATP, the first committing step of glycolysis.</text>
</comment>